<comment type="caution">
    <text evidence="2">The sequence shown here is derived from an EMBL/GenBank/DDBJ whole genome shotgun (WGS) entry which is preliminary data.</text>
</comment>
<dbReference type="Proteomes" id="UP000318720">
    <property type="component" value="Unassembled WGS sequence"/>
</dbReference>
<dbReference type="EMBL" id="SPAZ01000168">
    <property type="protein sequence ID" value="TQE32604.1"/>
    <property type="molecule type" value="Genomic_DNA"/>
</dbReference>
<feature type="compositionally biased region" description="Low complexity" evidence="1">
    <location>
        <begin position="26"/>
        <end position="39"/>
    </location>
</feature>
<sequence length="90" mass="9423">MRRRGWPGGRRGSGRSPWGRGGVPGRGWPRLPAEGAHAHGVAQAGGLGAAWLDAVAQLPCLRQLPQELGPAPPASGVAALVRRLRVRLLL</sequence>
<gene>
    <name evidence="2" type="ORF">Sipo8835_19980</name>
</gene>
<protein>
    <submittedName>
        <fullName evidence="2">Uncharacterized protein</fullName>
    </submittedName>
</protein>
<feature type="compositionally biased region" description="Gly residues" evidence="1">
    <location>
        <begin position="1"/>
        <end position="11"/>
    </location>
</feature>
<evidence type="ECO:0000313" key="3">
    <source>
        <dbReference type="Proteomes" id="UP000318720"/>
    </source>
</evidence>
<organism evidence="2 3">
    <name type="scientific">Streptomyces ipomoeae</name>
    <dbReference type="NCBI Taxonomy" id="103232"/>
    <lineage>
        <taxon>Bacteria</taxon>
        <taxon>Bacillati</taxon>
        <taxon>Actinomycetota</taxon>
        <taxon>Actinomycetes</taxon>
        <taxon>Kitasatosporales</taxon>
        <taxon>Streptomycetaceae</taxon>
        <taxon>Streptomyces</taxon>
    </lineage>
</organism>
<feature type="region of interest" description="Disordered" evidence="1">
    <location>
        <begin position="1"/>
        <end position="39"/>
    </location>
</feature>
<name>A0A540QUK3_9ACTN</name>
<dbReference type="AlphaFoldDB" id="A0A540QUK3"/>
<accession>A0A540QUK3</accession>
<evidence type="ECO:0000256" key="1">
    <source>
        <dbReference type="SAM" id="MobiDB-lite"/>
    </source>
</evidence>
<proteinExistence type="predicted"/>
<evidence type="ECO:0000313" key="2">
    <source>
        <dbReference type="EMBL" id="TQE32604.1"/>
    </source>
</evidence>
<reference evidence="2 3" key="1">
    <citation type="submission" date="2019-03" db="EMBL/GenBank/DDBJ databases">
        <title>Comparative genomic analyses of the sweetpotato soil rot pathogen, Streptomyces ipomoeae.</title>
        <authorList>
            <person name="Ruschel Soares N."/>
            <person name="Badger J.H."/>
            <person name="Huguet-Tapia J.C."/>
            <person name="Clark C.A."/>
            <person name="Pettis G.S."/>
        </authorList>
    </citation>
    <scope>NUCLEOTIDE SEQUENCE [LARGE SCALE GENOMIC DNA]</scope>
    <source>
        <strain evidence="2 3">88-35</strain>
    </source>
</reference>